<keyword evidence="8" id="KW-0634">PQQ</keyword>
<name>A0ABW9XFW4_9SPHN</name>
<keyword evidence="9 14" id="KW-0560">Oxidoreductase</keyword>
<dbReference type="NCBIfam" id="TIGR03075">
    <property type="entry name" value="PQQ_enz_alc_DH"/>
    <property type="match status" value="1"/>
</dbReference>
<dbReference type="PROSITE" id="PS51007">
    <property type="entry name" value="CYTC"/>
    <property type="match status" value="1"/>
</dbReference>
<dbReference type="EMBL" id="JAAAPO010000005">
    <property type="protein sequence ID" value="NBC37430.1"/>
    <property type="molecule type" value="Genomic_DNA"/>
</dbReference>
<evidence type="ECO:0000256" key="7">
    <source>
        <dbReference type="ARBA" id="ARBA00022837"/>
    </source>
</evidence>
<sequence>MRKPLTLLALVLALGGCQKSAPDVEWQSHSGPDAQRYSTLADIDRGNVGRLGLAFAHDLETDRGQEATPIMVGGVLYVVSAYDVVEALDARDGHRLWRYDPDVRAATARGCCGPVSRGVAVADGKVYLGAIDGRLIALDARSGQVLWQTQTVDQADPLAVNYTITGAPRVVKDMVLIGNGGAEFGARGYVSAYDRSSGRLRWRFYTVPPKPGRVDHAASDPVMARAAQTWAGQWWRYGGGGTVWDAIEYDPKSDLIYIGTGNGSPWNHGMRSAGQGDNLFLSSIVALRADTGRYVWHYQEVPGDSWDYTATQNMVMARLTINGTPRDVLMQAPKNGYFYVLDRRTGQFLSGKPFMPMNWSRGIDPHSGRPDIDPQARYYQTGQARFQFPSSGGAHNWPPMAFSPQTGLVYIPAQDVGMVYAPANAEKQVVGAYTSGVAMAGGGHMDAAATRALYSGMKGYLIAWDPVAQRERWRVKQVAPFNGGVLATGGHLVFAGNTAGQLQAFDDTTGRVLWSFPAQTGVLAPPITYRLQGTQYVAVMAGWGGGWPLTGGVMALQAGKTIGPNRLLVFALDGKAKLPPLVAPSGPPPRAIIDVAPAINAQYARGDGLYGRFCLRCHGAGAVSAGAYPDLRQSPLVMSDAFPQIVLNGALAPRGMPSFAGQLTRADLDAIRIYLARRSYEDLAGAPQK</sequence>
<evidence type="ECO:0000256" key="12">
    <source>
        <dbReference type="PROSITE-ProRule" id="PRU00433"/>
    </source>
</evidence>
<evidence type="ECO:0000313" key="14">
    <source>
        <dbReference type="EMBL" id="NBC37430.1"/>
    </source>
</evidence>
<dbReference type="PANTHER" id="PTHR32303">
    <property type="entry name" value="QUINOPROTEIN ALCOHOL DEHYDROGENASE (CYTOCHROME C)"/>
    <property type="match status" value="1"/>
</dbReference>
<dbReference type="InterPro" id="IPR036909">
    <property type="entry name" value="Cyt_c-like_dom_sf"/>
</dbReference>
<evidence type="ECO:0000256" key="1">
    <source>
        <dbReference type="ARBA" id="ARBA00001913"/>
    </source>
</evidence>
<dbReference type="Gene3D" id="2.140.10.10">
    <property type="entry name" value="Quinoprotein alcohol dehydrogenase-like superfamily"/>
    <property type="match status" value="1"/>
</dbReference>
<keyword evidence="4 12" id="KW-0349">Heme</keyword>
<dbReference type="GO" id="GO:0016491">
    <property type="term" value="F:oxidoreductase activity"/>
    <property type="evidence" value="ECO:0007669"/>
    <property type="project" value="UniProtKB-KW"/>
</dbReference>
<keyword evidence="10 12" id="KW-0408">Iron</keyword>
<keyword evidence="11" id="KW-1015">Disulfide bond</keyword>
<comment type="cofactor">
    <cofactor evidence="2">
        <name>pyrroloquinoline quinone</name>
        <dbReference type="ChEBI" id="CHEBI:58442"/>
    </cofactor>
</comment>
<comment type="cofactor">
    <cofactor evidence="1">
        <name>Ca(2+)</name>
        <dbReference type="ChEBI" id="CHEBI:29108"/>
    </cofactor>
</comment>
<dbReference type="SMART" id="SM00564">
    <property type="entry name" value="PQQ"/>
    <property type="match status" value="4"/>
</dbReference>
<organism evidence="14 15">
    <name type="scientific">Novosphingobium ovatum</name>
    <dbReference type="NCBI Taxonomy" id="1908523"/>
    <lineage>
        <taxon>Bacteria</taxon>
        <taxon>Pseudomonadati</taxon>
        <taxon>Pseudomonadota</taxon>
        <taxon>Alphaproteobacteria</taxon>
        <taxon>Sphingomonadales</taxon>
        <taxon>Sphingomonadaceae</taxon>
        <taxon>Novosphingobium</taxon>
    </lineage>
</organism>
<dbReference type="Pfam" id="PF01011">
    <property type="entry name" value="PQQ"/>
    <property type="match status" value="2"/>
</dbReference>
<dbReference type="InterPro" id="IPR002372">
    <property type="entry name" value="PQQ_rpt_dom"/>
</dbReference>
<keyword evidence="7" id="KW-0106">Calcium</keyword>
<dbReference type="InterPro" id="IPR018391">
    <property type="entry name" value="PQQ_b-propeller_rpt"/>
</dbReference>
<dbReference type="RefSeq" id="WP_161719498.1">
    <property type="nucleotide sequence ID" value="NZ_JAAAPO010000005.1"/>
</dbReference>
<dbReference type="InterPro" id="IPR011047">
    <property type="entry name" value="Quinoprotein_ADH-like_sf"/>
</dbReference>
<comment type="caution">
    <text evidence="14">The sequence shown here is derived from an EMBL/GenBank/DDBJ whole genome shotgun (WGS) entry which is preliminary data.</text>
</comment>
<dbReference type="SUPFAM" id="SSF50998">
    <property type="entry name" value="Quinoprotein alcohol dehydrogenase-like"/>
    <property type="match status" value="1"/>
</dbReference>
<dbReference type="PROSITE" id="PS51257">
    <property type="entry name" value="PROKAR_LIPOPROTEIN"/>
    <property type="match status" value="1"/>
</dbReference>
<keyword evidence="5 12" id="KW-0479">Metal-binding</keyword>
<dbReference type="EC" id="1.1.2.-" evidence="14"/>
<dbReference type="InterPro" id="IPR001479">
    <property type="entry name" value="Quinoprotein_DH_CS"/>
</dbReference>
<evidence type="ECO:0000256" key="5">
    <source>
        <dbReference type="ARBA" id="ARBA00022723"/>
    </source>
</evidence>
<evidence type="ECO:0000256" key="3">
    <source>
        <dbReference type="ARBA" id="ARBA00008156"/>
    </source>
</evidence>
<evidence type="ECO:0000256" key="10">
    <source>
        <dbReference type="ARBA" id="ARBA00023004"/>
    </source>
</evidence>
<protein>
    <submittedName>
        <fullName evidence="14">PQQ-dependent dehydrogenase, methanol/ethanol family</fullName>
        <ecNumber evidence="14">1.1.2.-</ecNumber>
    </submittedName>
</protein>
<dbReference type="Proteomes" id="UP000753724">
    <property type="component" value="Unassembled WGS sequence"/>
</dbReference>
<dbReference type="Gene3D" id="1.10.760.10">
    <property type="entry name" value="Cytochrome c-like domain"/>
    <property type="match status" value="1"/>
</dbReference>
<keyword evidence="15" id="KW-1185">Reference proteome</keyword>
<evidence type="ECO:0000259" key="13">
    <source>
        <dbReference type="PROSITE" id="PS51007"/>
    </source>
</evidence>
<dbReference type="InterPro" id="IPR009056">
    <property type="entry name" value="Cyt_c-like_dom"/>
</dbReference>
<evidence type="ECO:0000256" key="11">
    <source>
        <dbReference type="ARBA" id="ARBA00023157"/>
    </source>
</evidence>
<dbReference type="Pfam" id="PF13442">
    <property type="entry name" value="Cytochrome_CBB3"/>
    <property type="match status" value="1"/>
</dbReference>
<accession>A0ABW9XFW4</accession>
<evidence type="ECO:0000256" key="6">
    <source>
        <dbReference type="ARBA" id="ARBA00022729"/>
    </source>
</evidence>
<evidence type="ECO:0000256" key="4">
    <source>
        <dbReference type="ARBA" id="ARBA00022617"/>
    </source>
</evidence>
<feature type="domain" description="Cytochrome c" evidence="13">
    <location>
        <begin position="601"/>
        <end position="679"/>
    </location>
</feature>
<evidence type="ECO:0000256" key="8">
    <source>
        <dbReference type="ARBA" id="ARBA00022891"/>
    </source>
</evidence>
<keyword evidence="6" id="KW-0732">Signal</keyword>
<reference evidence="15" key="1">
    <citation type="submission" date="2020-01" db="EMBL/GenBank/DDBJ databases">
        <title>Sphingomonas sp. strain CSW-10.</title>
        <authorList>
            <person name="Chen W.-M."/>
        </authorList>
    </citation>
    <scope>NUCLEOTIDE SEQUENCE [LARGE SCALE GENOMIC DNA]</scope>
    <source>
        <strain evidence="15">FSY-8</strain>
    </source>
</reference>
<dbReference type="PROSITE" id="PS00364">
    <property type="entry name" value="BACTERIAL_PQQ_2"/>
    <property type="match status" value="1"/>
</dbReference>
<proteinExistence type="inferred from homology"/>
<evidence type="ECO:0000256" key="2">
    <source>
        <dbReference type="ARBA" id="ARBA00001931"/>
    </source>
</evidence>
<dbReference type="InterPro" id="IPR017512">
    <property type="entry name" value="PQQ_MeOH/EtOH_DH"/>
</dbReference>
<evidence type="ECO:0000256" key="9">
    <source>
        <dbReference type="ARBA" id="ARBA00023002"/>
    </source>
</evidence>
<gene>
    <name evidence="14" type="ORF">GTZ99_12810</name>
</gene>
<evidence type="ECO:0000313" key="15">
    <source>
        <dbReference type="Proteomes" id="UP000753724"/>
    </source>
</evidence>
<dbReference type="CDD" id="cd10279">
    <property type="entry name" value="PQQ_ADH_II"/>
    <property type="match status" value="1"/>
</dbReference>
<comment type="similarity">
    <text evidence="3">Belongs to the bacterial PQQ dehydrogenase family.</text>
</comment>
<dbReference type="SUPFAM" id="SSF46626">
    <property type="entry name" value="Cytochrome c"/>
    <property type="match status" value="1"/>
</dbReference>